<organism evidence="3 4">
    <name type="scientific">Comamonas aquatica</name>
    <dbReference type="NCBI Taxonomy" id="225991"/>
    <lineage>
        <taxon>Bacteria</taxon>
        <taxon>Pseudomonadati</taxon>
        <taxon>Pseudomonadota</taxon>
        <taxon>Betaproteobacteria</taxon>
        <taxon>Burkholderiales</taxon>
        <taxon>Comamonadaceae</taxon>
        <taxon>Comamonas</taxon>
    </lineage>
</organism>
<proteinExistence type="predicted"/>
<feature type="region of interest" description="Disordered" evidence="1">
    <location>
        <begin position="67"/>
        <end position="100"/>
    </location>
</feature>
<gene>
    <name evidence="3" type="ORF">N7330_16520</name>
</gene>
<sequence length="145" mass="16936">MSDFRRYRRHRSDGDWLKWSLISLAVGAVLFIGWRAFVMYQVNHMLQGIVTNSQAASQRILQQEKDRQAALARQREEKAQRDAQALAAQQLAQREANERATRKEAAWNQYFKPSQKCRDDPVTVECANAHIRAKNKFEESYRDPL</sequence>
<accession>A0AA42HUB7</accession>
<keyword evidence="2" id="KW-1133">Transmembrane helix</keyword>
<reference evidence="3" key="1">
    <citation type="submission" date="2022-09" db="EMBL/GenBank/DDBJ databases">
        <title>Intensive care unit water sources are persistently colonized with multi-drug resistant bacteria and are the site of extensive horizontal gene transfer of antibiotic resistance genes.</title>
        <authorList>
            <person name="Diorio-Toth L."/>
        </authorList>
    </citation>
    <scope>NUCLEOTIDE SEQUENCE</scope>
    <source>
        <strain evidence="3">GD04130</strain>
    </source>
</reference>
<evidence type="ECO:0000313" key="4">
    <source>
        <dbReference type="Proteomes" id="UP001158297"/>
    </source>
</evidence>
<dbReference type="EMBL" id="JAODZU010000024">
    <property type="protein sequence ID" value="MDH0364645.1"/>
    <property type="molecule type" value="Genomic_DNA"/>
</dbReference>
<name>A0AA42HUB7_9BURK</name>
<feature type="transmembrane region" description="Helical" evidence="2">
    <location>
        <begin position="21"/>
        <end position="40"/>
    </location>
</feature>
<protein>
    <submittedName>
        <fullName evidence="3">Uncharacterized protein</fullName>
    </submittedName>
</protein>
<keyword evidence="2" id="KW-0472">Membrane</keyword>
<dbReference type="AlphaFoldDB" id="A0AA42HUB7"/>
<dbReference type="Proteomes" id="UP001158297">
    <property type="component" value="Unassembled WGS sequence"/>
</dbReference>
<evidence type="ECO:0000256" key="1">
    <source>
        <dbReference type="SAM" id="MobiDB-lite"/>
    </source>
</evidence>
<feature type="compositionally biased region" description="Low complexity" evidence="1">
    <location>
        <begin position="82"/>
        <end position="94"/>
    </location>
</feature>
<evidence type="ECO:0000256" key="2">
    <source>
        <dbReference type="SAM" id="Phobius"/>
    </source>
</evidence>
<keyword evidence="2" id="KW-0812">Transmembrane</keyword>
<evidence type="ECO:0000313" key="3">
    <source>
        <dbReference type="EMBL" id="MDH0364645.1"/>
    </source>
</evidence>
<dbReference type="RefSeq" id="WP_154162638.1">
    <property type="nucleotide sequence ID" value="NZ_JAODZU010000024.1"/>
</dbReference>
<comment type="caution">
    <text evidence="3">The sequence shown here is derived from an EMBL/GenBank/DDBJ whole genome shotgun (WGS) entry which is preliminary data.</text>
</comment>
<feature type="compositionally biased region" description="Basic and acidic residues" evidence="1">
    <location>
        <begin position="67"/>
        <end position="81"/>
    </location>
</feature>